<name>A0A0R0M114_9MICR</name>
<evidence type="ECO:0000313" key="1">
    <source>
        <dbReference type="EMBL" id="KRH93119.1"/>
    </source>
</evidence>
<dbReference type="VEuPathDB" id="MicrosporidiaDB:M153_1486000982"/>
<accession>A0A0R0M114</accession>
<dbReference type="Proteomes" id="UP000051530">
    <property type="component" value="Unassembled WGS sequence"/>
</dbReference>
<dbReference type="OrthoDB" id="2201008at2759"/>
<sequence length="184" mass="22201">MEKYPVEDGQIYLKQLQKIRQENYRFIGDYEDTIKECVNKWALCTEAKKDEEIRRIEEVFLTNLNPKVEIEMLKTGHTTAQTISDKIKCIEKILRRQIKEREMSHNTFIQNNTERVKEPLQIPKEKYCSYHKNFSHNTSDCWTKRNKEKHRNQWINARNCFSWKGAECCNQNLIKTIRLNMLQN</sequence>
<keyword evidence="2" id="KW-1185">Reference proteome</keyword>
<comment type="caution">
    <text evidence="1">The sequence shown here is derived from an EMBL/GenBank/DDBJ whole genome shotgun (WGS) entry which is preliminary data.</text>
</comment>
<protein>
    <submittedName>
        <fullName evidence="1">Uncharacterized protein</fullName>
    </submittedName>
</protein>
<evidence type="ECO:0000313" key="2">
    <source>
        <dbReference type="Proteomes" id="UP000051530"/>
    </source>
</evidence>
<dbReference type="AlphaFoldDB" id="A0A0R0M114"/>
<dbReference type="EMBL" id="LGUB01000484">
    <property type="protein sequence ID" value="KRH93119.1"/>
    <property type="molecule type" value="Genomic_DNA"/>
</dbReference>
<gene>
    <name evidence="1" type="ORF">M153_1486000982</name>
</gene>
<organism evidence="1 2">
    <name type="scientific">Pseudoloma neurophilia</name>
    <dbReference type="NCBI Taxonomy" id="146866"/>
    <lineage>
        <taxon>Eukaryota</taxon>
        <taxon>Fungi</taxon>
        <taxon>Fungi incertae sedis</taxon>
        <taxon>Microsporidia</taxon>
        <taxon>Pseudoloma</taxon>
    </lineage>
</organism>
<reference evidence="1 2" key="1">
    <citation type="submission" date="2015-07" db="EMBL/GenBank/DDBJ databases">
        <title>The genome of Pseudoloma neurophilia, a relevant intracellular parasite of the zebrafish.</title>
        <authorList>
            <person name="Ndikumana S."/>
            <person name="Pelin A."/>
            <person name="Sanders J."/>
            <person name="Corradi N."/>
        </authorList>
    </citation>
    <scope>NUCLEOTIDE SEQUENCE [LARGE SCALE GENOMIC DNA]</scope>
    <source>
        <strain evidence="1 2">MK1</strain>
    </source>
</reference>
<proteinExistence type="predicted"/>